<dbReference type="EMBL" id="AFZD01000016">
    <property type="protein sequence ID" value="EHL12308.1"/>
    <property type="molecule type" value="Genomic_DNA"/>
</dbReference>
<dbReference type="PATRIC" id="fig|796944.3.peg.1326"/>
<dbReference type="InterPro" id="IPR033454">
    <property type="entry name" value="RecG_wedge"/>
</dbReference>
<evidence type="ECO:0000259" key="10">
    <source>
        <dbReference type="PROSITE" id="PS51194"/>
    </source>
</evidence>
<dbReference type="SMART" id="SM00490">
    <property type="entry name" value="HELICc"/>
    <property type="match status" value="1"/>
</dbReference>
<dbReference type="PROSITE" id="PS51194">
    <property type="entry name" value="HELICASE_CTER"/>
    <property type="match status" value="1"/>
</dbReference>
<dbReference type="AlphaFoldDB" id="G9WUA5"/>
<dbReference type="GO" id="GO:0003678">
    <property type="term" value="F:DNA helicase activity"/>
    <property type="evidence" value="ECO:0007669"/>
    <property type="project" value="TreeGrafter"/>
</dbReference>
<dbReference type="CDD" id="cd04488">
    <property type="entry name" value="RecG_wedge_OBF"/>
    <property type="match status" value="1"/>
</dbReference>
<dbReference type="Proteomes" id="UP000003527">
    <property type="component" value="Unassembled WGS sequence"/>
</dbReference>
<name>G9WUA5_9FIRM</name>
<proteinExistence type="predicted"/>
<dbReference type="SMART" id="SM00487">
    <property type="entry name" value="DEXDc"/>
    <property type="match status" value="1"/>
</dbReference>
<evidence type="ECO:0000256" key="3">
    <source>
        <dbReference type="ARBA" id="ARBA00022801"/>
    </source>
</evidence>
<dbReference type="InterPro" id="IPR047112">
    <property type="entry name" value="RecG/Mfd"/>
</dbReference>
<evidence type="ECO:0000259" key="9">
    <source>
        <dbReference type="PROSITE" id="PS51192"/>
    </source>
</evidence>
<dbReference type="HOGENOM" id="CLU_005122_7_1_9"/>
<evidence type="ECO:0000256" key="1">
    <source>
        <dbReference type="ARBA" id="ARBA00022741"/>
    </source>
</evidence>
<evidence type="ECO:0000256" key="8">
    <source>
        <dbReference type="ARBA" id="ARBA00049819"/>
    </source>
</evidence>
<reference evidence="11 12" key="1">
    <citation type="submission" date="2011-08" db="EMBL/GenBank/DDBJ databases">
        <title>The Genome Sequence of Oribacterium sp. ACB7.</title>
        <authorList>
            <consortium name="The Broad Institute Genome Sequencing Platform"/>
            <person name="Earl A."/>
            <person name="Ward D."/>
            <person name="Feldgarden M."/>
            <person name="Gevers D."/>
            <person name="Sizova M."/>
            <person name="Hazen A."/>
            <person name="Epstein S."/>
            <person name="Young S.K."/>
            <person name="Zeng Q."/>
            <person name="Gargeya S."/>
            <person name="Fitzgerald M."/>
            <person name="Haas B."/>
            <person name="Abouelleil A."/>
            <person name="Alvarado L."/>
            <person name="Arachchi H.M."/>
            <person name="Berlin A."/>
            <person name="Brown A."/>
            <person name="Chapman S.B."/>
            <person name="Chen Z."/>
            <person name="Dunbar C."/>
            <person name="Freedman E."/>
            <person name="Gearin G."/>
            <person name="Gellesch M."/>
            <person name="Goldberg J."/>
            <person name="Griggs A."/>
            <person name="Gujja S."/>
            <person name="Heiman D."/>
            <person name="Howarth C."/>
            <person name="Larson L."/>
            <person name="Lui A."/>
            <person name="MacDonald P.J.P."/>
            <person name="Montmayeur A."/>
            <person name="Murphy C."/>
            <person name="Neiman D."/>
            <person name="Pearson M."/>
            <person name="Priest M."/>
            <person name="Roberts A."/>
            <person name="Saif S."/>
            <person name="Shea T."/>
            <person name="Shenoy N."/>
            <person name="Sisk P."/>
            <person name="Stolte C."/>
            <person name="Sykes S."/>
            <person name="Wortman J."/>
            <person name="Nusbaum C."/>
            <person name="Birren B."/>
        </authorList>
    </citation>
    <scope>NUCLEOTIDE SEQUENCE [LARGE SCALE GENOMIC DNA]</scope>
    <source>
        <strain evidence="11 12">ACB7</strain>
    </source>
</reference>
<feature type="domain" description="Helicase ATP-binding" evidence="9">
    <location>
        <begin position="269"/>
        <end position="427"/>
    </location>
</feature>
<evidence type="ECO:0000256" key="6">
    <source>
        <dbReference type="ARBA" id="ARBA00023125"/>
    </source>
</evidence>
<comment type="caution">
    <text evidence="11">The sequence shown here is derived from an EMBL/GenBank/DDBJ whole genome shotgun (WGS) entry which is preliminary data.</text>
</comment>
<dbReference type="Pfam" id="PF17191">
    <property type="entry name" value="RecG_wedge"/>
    <property type="match status" value="1"/>
</dbReference>
<keyword evidence="6" id="KW-0238">DNA-binding</keyword>
<evidence type="ECO:0000256" key="5">
    <source>
        <dbReference type="ARBA" id="ARBA00022840"/>
    </source>
</evidence>
<dbReference type="Pfam" id="PF19833">
    <property type="entry name" value="RecG_dom3_C"/>
    <property type="match status" value="1"/>
</dbReference>
<sequence length="673" mass="78260">MLQDAIERVKGVGEKTATLFHKEGIFTKEDLILGFPISYREYPAPVLIQQARDKEWMAFSGVLKEDFRGNSGNAKGFLFAKVFDQSGEIILQYFHAPYIRKVLKKGMQFVFFGQVREFKGSLYLQQAKYFSPEEYREKQRCLEAIYSGTKGMKSYVRRKAIAEIFKEDFRYPDLFSEADLERLSLRNKKESLRLLHFPRNFKEREEGRRRFAFEELFFYSLYLEKEEKEYKKVKETVLYQEGEEEDFQSYFPFALTNSQKNCITEMNRELLEKKRIFRFVEGDVGSGKTVIAFYLLYLTMKRKKQVAFMAPTEILARQHYENALKLFPNGIALLLGSTSLKEKKRIYKDIAEGKILGVFGTQSLIQELVHFQDLESIIIDEQHRFGVKERRKLEEKGKFPHALFLSATPIPRSLAKLLYGSLPLSVLQEKPADRLPIKNALIHKEEQGKAFSFILEEIQKGRQAYVICPMIEENENLEVESVLSYEKLLRKSFPENVRISVLHGKMKAEQKEEVMEAFKQGKTQILLSTTVVEVGVDVGNATVMLIENAERFGLAQLHQLRGRVGRSALQSYCIFLDRKDDEKSRERLEIIKNSNDGFSIAKEDLRLRGPGDLFFGERQSGDLQFHMADPILDEALFRDARLEAERILKQDPNLERHEKLQNAFLKMLEADCP</sequence>
<dbReference type="InterPro" id="IPR001650">
    <property type="entry name" value="Helicase_C-like"/>
</dbReference>
<keyword evidence="7" id="KW-0234">DNA repair</keyword>
<dbReference type="CDD" id="cd18792">
    <property type="entry name" value="SF2_C_RecG_TRCF"/>
    <property type="match status" value="1"/>
</dbReference>
<dbReference type="Gene3D" id="2.40.50.140">
    <property type="entry name" value="Nucleic acid-binding proteins"/>
    <property type="match status" value="1"/>
</dbReference>
<dbReference type="GO" id="GO:0006281">
    <property type="term" value="P:DNA repair"/>
    <property type="evidence" value="ECO:0007669"/>
    <property type="project" value="UniProtKB-KW"/>
</dbReference>
<dbReference type="SUPFAM" id="SSF50249">
    <property type="entry name" value="Nucleic acid-binding proteins"/>
    <property type="match status" value="1"/>
</dbReference>
<evidence type="ECO:0000256" key="2">
    <source>
        <dbReference type="ARBA" id="ARBA00022763"/>
    </source>
</evidence>
<keyword evidence="3" id="KW-0378">Hydrolase</keyword>
<evidence type="ECO:0000313" key="12">
    <source>
        <dbReference type="Proteomes" id="UP000003527"/>
    </source>
</evidence>
<dbReference type="GO" id="GO:0005524">
    <property type="term" value="F:ATP binding"/>
    <property type="evidence" value="ECO:0007669"/>
    <property type="project" value="UniProtKB-KW"/>
</dbReference>
<evidence type="ECO:0000256" key="4">
    <source>
        <dbReference type="ARBA" id="ARBA00022806"/>
    </source>
</evidence>
<dbReference type="GO" id="GO:0016787">
    <property type="term" value="F:hydrolase activity"/>
    <property type="evidence" value="ECO:0007669"/>
    <property type="project" value="UniProtKB-KW"/>
</dbReference>
<dbReference type="PROSITE" id="PS51192">
    <property type="entry name" value="HELICASE_ATP_BIND_1"/>
    <property type="match status" value="1"/>
</dbReference>
<dbReference type="Pfam" id="PF00271">
    <property type="entry name" value="Helicase_C"/>
    <property type="match status" value="1"/>
</dbReference>
<dbReference type="InterPro" id="IPR014001">
    <property type="entry name" value="Helicase_ATP-bd"/>
</dbReference>
<evidence type="ECO:0000256" key="7">
    <source>
        <dbReference type="ARBA" id="ARBA00023204"/>
    </source>
</evidence>
<keyword evidence="12" id="KW-1185">Reference proteome</keyword>
<keyword evidence="2" id="KW-0227">DNA damage</keyword>
<keyword evidence="1" id="KW-0547">Nucleotide-binding</keyword>
<dbReference type="InterPro" id="IPR011545">
    <property type="entry name" value="DEAD/DEAH_box_helicase_dom"/>
</dbReference>
<evidence type="ECO:0000313" key="11">
    <source>
        <dbReference type="EMBL" id="EHL12308.1"/>
    </source>
</evidence>
<organism evidence="11 12">
    <name type="scientific">Oribacterium asaccharolyticum ACB7</name>
    <dbReference type="NCBI Taxonomy" id="796944"/>
    <lineage>
        <taxon>Bacteria</taxon>
        <taxon>Bacillati</taxon>
        <taxon>Bacillota</taxon>
        <taxon>Clostridia</taxon>
        <taxon>Lachnospirales</taxon>
        <taxon>Lachnospiraceae</taxon>
        <taxon>Oribacterium</taxon>
    </lineage>
</organism>
<keyword evidence="4" id="KW-0347">Helicase</keyword>
<dbReference type="Pfam" id="PF00270">
    <property type="entry name" value="DEAD"/>
    <property type="match status" value="1"/>
</dbReference>
<accession>G9WUA5</accession>
<dbReference type="RefSeq" id="WP_009536496.1">
    <property type="nucleotide sequence ID" value="NZ_JH414504.1"/>
</dbReference>
<dbReference type="SUPFAM" id="SSF52540">
    <property type="entry name" value="P-loop containing nucleoside triphosphate hydrolases"/>
    <property type="match status" value="1"/>
</dbReference>
<gene>
    <name evidence="11" type="ORF">HMPREF9624_00615</name>
</gene>
<feature type="domain" description="Helicase C-terminal" evidence="10">
    <location>
        <begin position="436"/>
        <end position="606"/>
    </location>
</feature>
<protein>
    <recommendedName>
        <fullName evidence="8">Probable DNA 3'-5' helicase RecG</fullName>
    </recommendedName>
</protein>
<dbReference type="PANTHER" id="PTHR47964:SF1">
    <property type="entry name" value="ATP-DEPENDENT DNA HELICASE HOMOLOG RECG, CHLOROPLASTIC"/>
    <property type="match status" value="1"/>
</dbReference>
<dbReference type="InterPro" id="IPR012340">
    <property type="entry name" value="NA-bd_OB-fold"/>
</dbReference>
<dbReference type="GO" id="GO:0003677">
    <property type="term" value="F:DNA binding"/>
    <property type="evidence" value="ECO:0007669"/>
    <property type="project" value="UniProtKB-KW"/>
</dbReference>
<keyword evidence="5" id="KW-0067">ATP-binding</keyword>
<dbReference type="PANTHER" id="PTHR47964">
    <property type="entry name" value="ATP-DEPENDENT DNA HELICASE HOMOLOG RECG, CHLOROPLASTIC"/>
    <property type="match status" value="1"/>
</dbReference>
<dbReference type="InterPro" id="IPR045562">
    <property type="entry name" value="RecG_dom3_C"/>
</dbReference>
<dbReference type="Gene3D" id="3.40.50.300">
    <property type="entry name" value="P-loop containing nucleotide triphosphate hydrolases"/>
    <property type="match status" value="2"/>
</dbReference>
<dbReference type="InterPro" id="IPR027417">
    <property type="entry name" value="P-loop_NTPase"/>
</dbReference>